<organism evidence="9 10">
    <name type="scientific">Morchella conica CCBAS932</name>
    <dbReference type="NCBI Taxonomy" id="1392247"/>
    <lineage>
        <taxon>Eukaryota</taxon>
        <taxon>Fungi</taxon>
        <taxon>Dikarya</taxon>
        <taxon>Ascomycota</taxon>
        <taxon>Pezizomycotina</taxon>
        <taxon>Pezizomycetes</taxon>
        <taxon>Pezizales</taxon>
        <taxon>Morchellaceae</taxon>
        <taxon>Morchella</taxon>
    </lineage>
</organism>
<accession>A0A3N4KEK7</accession>
<evidence type="ECO:0000256" key="4">
    <source>
        <dbReference type="ARBA" id="ARBA00022729"/>
    </source>
</evidence>
<gene>
    <name evidence="9" type="ORF">P167DRAFT_477910</name>
</gene>
<evidence type="ECO:0000256" key="7">
    <source>
        <dbReference type="ARBA" id="ARBA00034045"/>
    </source>
</evidence>
<dbReference type="InterPro" id="IPR029058">
    <property type="entry name" value="AB_hydrolase_fold"/>
</dbReference>
<dbReference type="Pfam" id="PF01083">
    <property type="entry name" value="Cutinase"/>
    <property type="match status" value="1"/>
</dbReference>
<feature type="non-terminal residue" evidence="9">
    <location>
        <position position="149"/>
    </location>
</feature>
<name>A0A3N4KEK7_9PEZI</name>
<dbReference type="InterPro" id="IPR011150">
    <property type="entry name" value="Cutinase_monf"/>
</dbReference>
<evidence type="ECO:0000256" key="5">
    <source>
        <dbReference type="ARBA" id="ARBA00022801"/>
    </source>
</evidence>
<dbReference type="PANTHER" id="PTHR48250">
    <property type="entry name" value="CUTINASE 2-RELATED"/>
    <property type="match status" value="1"/>
</dbReference>
<evidence type="ECO:0000313" key="9">
    <source>
        <dbReference type="EMBL" id="RPB08953.1"/>
    </source>
</evidence>
<evidence type="ECO:0000256" key="3">
    <source>
        <dbReference type="ARBA" id="ARBA00022487"/>
    </source>
</evidence>
<dbReference type="InterPro" id="IPR000675">
    <property type="entry name" value="Cutinase/axe"/>
</dbReference>
<dbReference type="GO" id="GO:0016052">
    <property type="term" value="P:carbohydrate catabolic process"/>
    <property type="evidence" value="ECO:0007669"/>
    <property type="project" value="TreeGrafter"/>
</dbReference>
<proteinExistence type="inferred from homology"/>
<dbReference type="GO" id="GO:0050525">
    <property type="term" value="F:cutinase activity"/>
    <property type="evidence" value="ECO:0007669"/>
    <property type="project" value="UniProtKB-EC"/>
</dbReference>
<dbReference type="STRING" id="1392247.A0A3N4KEK7"/>
<dbReference type="PANTHER" id="PTHR48250:SF2">
    <property type="entry name" value="CUTINASE"/>
    <property type="match status" value="1"/>
</dbReference>
<feature type="disulfide bond" evidence="8">
    <location>
        <begin position="1"/>
        <end position="76"/>
    </location>
</feature>
<comment type="catalytic activity">
    <reaction evidence="7">
        <text>cutin + H2O = cutin monomers.</text>
        <dbReference type="EC" id="3.1.1.74"/>
    </reaction>
</comment>
<dbReference type="SUPFAM" id="SSF53474">
    <property type="entry name" value="alpha/beta-Hydrolases"/>
    <property type="match status" value="1"/>
</dbReference>
<protein>
    <recommendedName>
        <fullName evidence="2">cutinase</fullName>
        <ecNumber evidence="2">3.1.1.74</ecNumber>
    </recommendedName>
</protein>
<dbReference type="GO" id="GO:0005576">
    <property type="term" value="C:extracellular region"/>
    <property type="evidence" value="ECO:0007669"/>
    <property type="project" value="InterPro"/>
</dbReference>
<dbReference type="Gene3D" id="3.40.50.1820">
    <property type="entry name" value="alpha/beta hydrolase"/>
    <property type="match status" value="1"/>
</dbReference>
<feature type="disulfide bond" evidence="8">
    <location>
        <begin position="135"/>
        <end position="142"/>
    </location>
</feature>
<evidence type="ECO:0000256" key="8">
    <source>
        <dbReference type="PIRSR" id="PIRSR611150-2"/>
    </source>
</evidence>
<comment type="similarity">
    <text evidence="1">Belongs to the cutinase family.</text>
</comment>
<evidence type="ECO:0000256" key="1">
    <source>
        <dbReference type="ARBA" id="ARBA00007534"/>
    </source>
</evidence>
<keyword evidence="3" id="KW-0719">Serine esterase</keyword>
<feature type="non-terminal residue" evidence="9">
    <location>
        <position position="1"/>
    </location>
</feature>
<evidence type="ECO:0000313" key="10">
    <source>
        <dbReference type="Proteomes" id="UP000277580"/>
    </source>
</evidence>
<sequence length="149" mass="16113">CAEIILIFARGTGNPGNIGTSLGYPLFEAMRDGLNQTVIAQGVLPYPAKAIGYLKGGSTEGVDSMVTLTYKARCQCPNSGLVLAGFSQGAQVLRRTISYLPAPLADRVVAVLSFSDSKFPRPLPEPWDTKHISLCQKMDWICDEEYTAL</sequence>
<keyword evidence="5 9" id="KW-0378">Hydrolase</keyword>
<dbReference type="EC" id="3.1.1.74" evidence="2"/>
<dbReference type="SMART" id="SM01110">
    <property type="entry name" value="Cutinase"/>
    <property type="match status" value="1"/>
</dbReference>
<dbReference type="OrthoDB" id="2975078at2759"/>
<evidence type="ECO:0000256" key="6">
    <source>
        <dbReference type="ARBA" id="ARBA00023157"/>
    </source>
</evidence>
<keyword evidence="4" id="KW-0732">Signal</keyword>
<dbReference type="InParanoid" id="A0A3N4KEK7"/>
<reference evidence="9 10" key="1">
    <citation type="journal article" date="2018" name="Nat. Ecol. Evol.">
        <title>Pezizomycetes genomes reveal the molecular basis of ectomycorrhizal truffle lifestyle.</title>
        <authorList>
            <person name="Murat C."/>
            <person name="Payen T."/>
            <person name="Noel B."/>
            <person name="Kuo A."/>
            <person name="Morin E."/>
            <person name="Chen J."/>
            <person name="Kohler A."/>
            <person name="Krizsan K."/>
            <person name="Balestrini R."/>
            <person name="Da Silva C."/>
            <person name="Montanini B."/>
            <person name="Hainaut M."/>
            <person name="Levati E."/>
            <person name="Barry K.W."/>
            <person name="Belfiori B."/>
            <person name="Cichocki N."/>
            <person name="Clum A."/>
            <person name="Dockter R.B."/>
            <person name="Fauchery L."/>
            <person name="Guy J."/>
            <person name="Iotti M."/>
            <person name="Le Tacon F."/>
            <person name="Lindquist E.A."/>
            <person name="Lipzen A."/>
            <person name="Malagnac F."/>
            <person name="Mello A."/>
            <person name="Molinier V."/>
            <person name="Miyauchi S."/>
            <person name="Poulain J."/>
            <person name="Riccioni C."/>
            <person name="Rubini A."/>
            <person name="Sitrit Y."/>
            <person name="Splivallo R."/>
            <person name="Traeger S."/>
            <person name="Wang M."/>
            <person name="Zifcakova L."/>
            <person name="Wipf D."/>
            <person name="Zambonelli A."/>
            <person name="Paolocci F."/>
            <person name="Nowrousian M."/>
            <person name="Ottonello S."/>
            <person name="Baldrian P."/>
            <person name="Spatafora J.W."/>
            <person name="Henrissat B."/>
            <person name="Nagy L.G."/>
            <person name="Aury J.M."/>
            <person name="Wincker P."/>
            <person name="Grigoriev I.V."/>
            <person name="Bonfante P."/>
            <person name="Martin F.M."/>
        </authorList>
    </citation>
    <scope>NUCLEOTIDE SEQUENCE [LARGE SCALE GENOMIC DNA]</scope>
    <source>
        <strain evidence="9 10">CCBAS932</strain>
    </source>
</reference>
<dbReference type="AlphaFoldDB" id="A0A3N4KEK7"/>
<dbReference type="EMBL" id="ML119157">
    <property type="protein sequence ID" value="RPB08953.1"/>
    <property type="molecule type" value="Genomic_DNA"/>
</dbReference>
<keyword evidence="10" id="KW-1185">Reference proteome</keyword>
<evidence type="ECO:0000256" key="2">
    <source>
        <dbReference type="ARBA" id="ARBA00013095"/>
    </source>
</evidence>
<dbReference type="Proteomes" id="UP000277580">
    <property type="component" value="Unassembled WGS sequence"/>
</dbReference>
<keyword evidence="6 8" id="KW-1015">Disulfide bond</keyword>